<dbReference type="Proteomes" id="UP000015101">
    <property type="component" value="Unassembled WGS sequence"/>
</dbReference>
<dbReference type="GO" id="GO:0005730">
    <property type="term" value="C:nucleolus"/>
    <property type="evidence" value="ECO:0000318"/>
    <property type="project" value="GO_Central"/>
</dbReference>
<dbReference type="AlphaFoldDB" id="T1ES12"/>
<evidence type="ECO:0000313" key="3">
    <source>
        <dbReference type="EMBL" id="ESO02620.1"/>
    </source>
</evidence>
<accession>T1ES12</accession>
<dbReference type="GeneID" id="20199362"/>
<feature type="transmembrane region" description="Helical" evidence="2">
    <location>
        <begin position="26"/>
        <end position="49"/>
    </location>
</feature>
<proteinExistence type="predicted"/>
<name>T1ES12_HELRO</name>
<keyword evidence="2" id="KW-0812">Transmembrane</keyword>
<dbReference type="RefSeq" id="XP_009020028.1">
    <property type="nucleotide sequence ID" value="XM_009021780.1"/>
</dbReference>
<evidence type="ECO:0000256" key="1">
    <source>
        <dbReference type="SAM" id="MobiDB-lite"/>
    </source>
</evidence>
<keyword evidence="2" id="KW-1133">Transmembrane helix</keyword>
<feature type="region of interest" description="Disordered" evidence="1">
    <location>
        <begin position="184"/>
        <end position="216"/>
    </location>
</feature>
<dbReference type="GO" id="GO:0005654">
    <property type="term" value="C:nucleoplasm"/>
    <property type="evidence" value="ECO:0000318"/>
    <property type="project" value="GO_Central"/>
</dbReference>
<reference evidence="3 5" key="2">
    <citation type="journal article" date="2013" name="Nature">
        <title>Insights into bilaterian evolution from three spiralian genomes.</title>
        <authorList>
            <person name="Simakov O."/>
            <person name="Marletaz F."/>
            <person name="Cho S.J."/>
            <person name="Edsinger-Gonzales E."/>
            <person name="Havlak P."/>
            <person name="Hellsten U."/>
            <person name="Kuo D.H."/>
            <person name="Larsson T."/>
            <person name="Lv J."/>
            <person name="Arendt D."/>
            <person name="Savage R."/>
            <person name="Osoegawa K."/>
            <person name="de Jong P."/>
            <person name="Grimwood J."/>
            <person name="Chapman J.A."/>
            <person name="Shapiro H."/>
            <person name="Aerts A."/>
            <person name="Otillar R.P."/>
            <person name="Terry A.Y."/>
            <person name="Boore J.L."/>
            <person name="Grigoriev I.V."/>
            <person name="Lindberg D.R."/>
            <person name="Seaver E.C."/>
            <person name="Weisblat D.A."/>
            <person name="Putnam N.H."/>
            <person name="Rokhsar D.S."/>
        </authorList>
    </citation>
    <scope>NUCLEOTIDE SEQUENCE</scope>
</reference>
<dbReference type="CTD" id="20199362"/>
<evidence type="ECO:0000313" key="5">
    <source>
        <dbReference type="Proteomes" id="UP000015101"/>
    </source>
</evidence>
<dbReference type="EMBL" id="AMQM01000969">
    <property type="status" value="NOT_ANNOTATED_CDS"/>
    <property type="molecule type" value="Genomic_DNA"/>
</dbReference>
<evidence type="ECO:0000256" key="2">
    <source>
        <dbReference type="SAM" id="Phobius"/>
    </source>
</evidence>
<dbReference type="KEGG" id="hro:HELRODRAFT_161908"/>
<organism evidence="4 5">
    <name type="scientific">Helobdella robusta</name>
    <name type="common">Californian leech</name>
    <dbReference type="NCBI Taxonomy" id="6412"/>
    <lineage>
        <taxon>Eukaryota</taxon>
        <taxon>Metazoa</taxon>
        <taxon>Spiralia</taxon>
        <taxon>Lophotrochozoa</taxon>
        <taxon>Annelida</taxon>
        <taxon>Clitellata</taxon>
        <taxon>Hirudinea</taxon>
        <taxon>Rhynchobdellida</taxon>
        <taxon>Glossiphoniidae</taxon>
        <taxon>Helobdella</taxon>
    </lineage>
</organism>
<protein>
    <submittedName>
        <fullName evidence="3 4">Uncharacterized protein</fullName>
    </submittedName>
</protein>
<dbReference type="HOGENOM" id="CLU_1157511_0_0_1"/>
<dbReference type="EMBL" id="KB096742">
    <property type="protein sequence ID" value="ESO02620.1"/>
    <property type="molecule type" value="Genomic_DNA"/>
</dbReference>
<gene>
    <name evidence="4" type="primary">20199362</name>
    <name evidence="3" type="ORF">HELRODRAFT_161908</name>
</gene>
<evidence type="ECO:0000313" key="4">
    <source>
        <dbReference type="EnsemblMetazoa" id="HelroP161908"/>
    </source>
</evidence>
<reference evidence="5" key="1">
    <citation type="submission" date="2012-12" db="EMBL/GenBank/DDBJ databases">
        <authorList>
            <person name="Hellsten U."/>
            <person name="Grimwood J."/>
            <person name="Chapman J.A."/>
            <person name="Shapiro H."/>
            <person name="Aerts A."/>
            <person name="Otillar R.P."/>
            <person name="Terry A.Y."/>
            <person name="Boore J.L."/>
            <person name="Simakov O."/>
            <person name="Marletaz F."/>
            <person name="Cho S.-J."/>
            <person name="Edsinger-Gonzales E."/>
            <person name="Havlak P."/>
            <person name="Kuo D.-H."/>
            <person name="Larsson T."/>
            <person name="Lv J."/>
            <person name="Arendt D."/>
            <person name="Savage R."/>
            <person name="Osoegawa K."/>
            <person name="de Jong P."/>
            <person name="Lindberg D.R."/>
            <person name="Seaver E.C."/>
            <person name="Weisblat D.A."/>
            <person name="Putnam N.H."/>
            <person name="Grigoriev I.V."/>
            <person name="Rokhsar D.S."/>
        </authorList>
    </citation>
    <scope>NUCLEOTIDE SEQUENCE</scope>
</reference>
<sequence length="240" mass="27347">MDVFFGISMSNRIGIIVGSELGLVTVIILGIALGVILGIVMLVPLLFYFKRRDMMRHKKIIMVSPNARDVQLGDPMIHQQQDSYLTTNTADIDNHHNSNNDRCQQYDCEEKSTFLDEGRTGYGGWYSSSSTSTIQQQGKTTCCPNLLLMSSPPLLQSQQLQQPQTLIPQNDIWPICPVQHKQQQQFLLQQQHEKQHNSNNNNFNINNDNNNNNNNVSVSMYMSKCPILNDHLDHDYDLPK</sequence>
<dbReference type="CDD" id="cd12087">
    <property type="entry name" value="TM_EGFR-like"/>
    <property type="match status" value="1"/>
</dbReference>
<keyword evidence="2" id="KW-0472">Membrane</keyword>
<keyword evidence="5" id="KW-1185">Reference proteome</keyword>
<dbReference type="InParanoid" id="T1ES12"/>
<dbReference type="EMBL" id="AMQM01000968">
    <property type="status" value="NOT_ANNOTATED_CDS"/>
    <property type="molecule type" value="Genomic_DNA"/>
</dbReference>
<feature type="compositionally biased region" description="Low complexity" evidence="1">
    <location>
        <begin position="197"/>
        <end position="215"/>
    </location>
</feature>
<dbReference type="EnsemblMetazoa" id="HelroT161908">
    <property type="protein sequence ID" value="HelroP161908"/>
    <property type="gene ID" value="HelroG161908"/>
</dbReference>
<reference evidence="4" key="3">
    <citation type="submission" date="2015-06" db="UniProtKB">
        <authorList>
            <consortium name="EnsemblMetazoa"/>
        </authorList>
    </citation>
    <scope>IDENTIFICATION</scope>
</reference>